<evidence type="ECO:0000256" key="6">
    <source>
        <dbReference type="PROSITE-ProRule" id="PRU00047"/>
    </source>
</evidence>
<dbReference type="SUPFAM" id="SSF54928">
    <property type="entry name" value="RNA-binding domain, RBD"/>
    <property type="match status" value="1"/>
</dbReference>
<keyword evidence="12" id="KW-1185">Reference proteome</keyword>
<dbReference type="EMBL" id="KZ301969">
    <property type="protein sequence ID" value="PFH54753.1"/>
    <property type="molecule type" value="Genomic_DNA"/>
</dbReference>
<dbReference type="GO" id="GO:0003729">
    <property type="term" value="F:mRNA binding"/>
    <property type="evidence" value="ECO:0007669"/>
    <property type="project" value="TreeGrafter"/>
</dbReference>
<dbReference type="InterPro" id="IPR035979">
    <property type="entry name" value="RBD_domain_sf"/>
</dbReference>
<keyword evidence="6" id="KW-0479">Metal-binding</keyword>
<keyword evidence="6" id="KW-0862">Zinc</keyword>
<dbReference type="Gene3D" id="3.30.70.330">
    <property type="match status" value="1"/>
</dbReference>
<keyword evidence="6" id="KW-0863">Zinc-finger</keyword>
<dbReference type="GO" id="GO:0005634">
    <property type="term" value="C:nucleus"/>
    <property type="evidence" value="ECO:0007669"/>
    <property type="project" value="UniProtKB-SubCell"/>
</dbReference>
<protein>
    <recommendedName>
        <fullName evidence="13">RNA-binding domain-containing protein</fullName>
    </recommendedName>
</protein>
<feature type="domain" description="RRM" evidence="9">
    <location>
        <begin position="111"/>
        <end position="181"/>
    </location>
</feature>
<dbReference type="GO" id="GO:0006397">
    <property type="term" value="P:mRNA processing"/>
    <property type="evidence" value="ECO:0007669"/>
    <property type="project" value="UniProtKB-KW"/>
</dbReference>
<feature type="compositionally biased region" description="Basic and acidic residues" evidence="8">
    <location>
        <begin position="372"/>
        <end position="394"/>
    </location>
</feature>
<evidence type="ECO:0000256" key="5">
    <source>
        <dbReference type="ARBA" id="ARBA00023242"/>
    </source>
</evidence>
<dbReference type="AlphaFoldDB" id="A0A2A9P1S5"/>
<feature type="compositionally biased region" description="Basic and acidic residues" evidence="8">
    <location>
        <begin position="244"/>
        <end position="260"/>
    </location>
</feature>
<feature type="compositionally biased region" description="Basic and acidic residues" evidence="8">
    <location>
        <begin position="41"/>
        <end position="54"/>
    </location>
</feature>
<feature type="compositionally biased region" description="Basic and acidic residues" evidence="8">
    <location>
        <begin position="270"/>
        <end position="308"/>
    </location>
</feature>
<comment type="subcellular location">
    <subcellularLocation>
        <location evidence="1">Nucleus</location>
    </subcellularLocation>
</comment>
<dbReference type="Pfam" id="PF00076">
    <property type="entry name" value="RRM_1"/>
    <property type="match status" value="1"/>
</dbReference>
<keyword evidence="2" id="KW-0507">mRNA processing</keyword>
<dbReference type="InterPro" id="IPR050374">
    <property type="entry name" value="RRT5_SRSF_SR"/>
</dbReference>
<keyword evidence="5" id="KW-0539">Nucleus</keyword>
<evidence type="ECO:0000256" key="2">
    <source>
        <dbReference type="ARBA" id="ARBA00022664"/>
    </source>
</evidence>
<proteinExistence type="predicted"/>
<evidence type="ECO:0000256" key="3">
    <source>
        <dbReference type="ARBA" id="ARBA00022737"/>
    </source>
</evidence>
<dbReference type="CDD" id="cd00590">
    <property type="entry name" value="RRM_SF"/>
    <property type="match status" value="1"/>
</dbReference>
<feature type="region of interest" description="Disordered" evidence="8">
    <location>
        <begin position="1"/>
        <end position="73"/>
    </location>
</feature>
<feature type="compositionally biased region" description="Pro residues" evidence="8">
    <location>
        <begin position="355"/>
        <end position="364"/>
    </location>
</feature>
<feature type="compositionally biased region" description="Polar residues" evidence="8">
    <location>
        <begin position="16"/>
        <end position="33"/>
    </location>
</feature>
<evidence type="ECO:0000259" key="10">
    <source>
        <dbReference type="PROSITE" id="PS50158"/>
    </source>
</evidence>
<evidence type="ECO:0000256" key="4">
    <source>
        <dbReference type="ARBA" id="ARBA00022884"/>
    </source>
</evidence>
<dbReference type="PANTHER" id="PTHR23003">
    <property type="entry name" value="RNA RECOGNITION MOTIF RRM DOMAIN CONTAINING PROTEIN"/>
    <property type="match status" value="1"/>
</dbReference>
<evidence type="ECO:0000256" key="7">
    <source>
        <dbReference type="PROSITE-ProRule" id="PRU00176"/>
    </source>
</evidence>
<dbReference type="PROSITE" id="PS50102">
    <property type="entry name" value="RRM"/>
    <property type="match status" value="1"/>
</dbReference>
<gene>
    <name evidence="11" type="ORF">AMATHDRAFT_134422</name>
</gene>
<dbReference type="InterPro" id="IPR012677">
    <property type="entry name" value="Nucleotide-bd_a/b_plait_sf"/>
</dbReference>
<dbReference type="OrthoDB" id="1099063at2759"/>
<keyword evidence="4 7" id="KW-0694">RNA-binding</keyword>
<sequence length="479" mass="54304">MVAPPAQDDTQRRSDSWSGPDSQSMMPGSNSEPVSGASLSADDRNAGQDRDNTEYARGGTGDVSVSSNKGDPYRGEKQVKVLRSFPSVTRTTYCAIYLSLDWCLLSPVQPNKVYIGGLPEHTRQEDLQNCFGKIGKIINIELKVGYGFVEFDNREAAEESVAKYNEGYFMGNKIRVELSHGGGRTAKFNGDPGACFKCGDLGHWARECPNNANTGHQRRPHYEPPLLDRIQRDYNPPGRNYPPPKDEYGSGRYPPRDVRYDYPPQPQAREFNRRPPSPREYRDYPPPPRVREYEDYRRAPPTTEREKFGPPPPSSDYRGRYPPAPEPYRNYGGAPTAPPPPTSYYDRYDRRPNERYPPYPPPPAGRARTPPRVREEYDRERYPPPRDYHSDYRGRPASPPPGRYPDYSRSNAEVPPVRSRRRSESPPSRSSAVYEQGYVNNGYSGPPPSHSHRGNSARDYAPARSGREPPEMGNGYRRP</sequence>
<evidence type="ECO:0008006" key="13">
    <source>
        <dbReference type="Google" id="ProtNLM"/>
    </source>
</evidence>
<name>A0A2A9P1S5_9AGAR</name>
<feature type="region of interest" description="Disordered" evidence="8">
    <location>
        <begin position="211"/>
        <end position="479"/>
    </location>
</feature>
<evidence type="ECO:0000256" key="1">
    <source>
        <dbReference type="ARBA" id="ARBA00004123"/>
    </source>
</evidence>
<organism evidence="11 12">
    <name type="scientific">Amanita thiersii Skay4041</name>
    <dbReference type="NCBI Taxonomy" id="703135"/>
    <lineage>
        <taxon>Eukaryota</taxon>
        <taxon>Fungi</taxon>
        <taxon>Dikarya</taxon>
        <taxon>Basidiomycota</taxon>
        <taxon>Agaricomycotina</taxon>
        <taxon>Agaricomycetes</taxon>
        <taxon>Agaricomycetidae</taxon>
        <taxon>Agaricales</taxon>
        <taxon>Pluteineae</taxon>
        <taxon>Amanitaceae</taxon>
        <taxon>Amanita</taxon>
    </lineage>
</organism>
<dbReference type="PROSITE" id="PS50158">
    <property type="entry name" value="ZF_CCHC"/>
    <property type="match status" value="1"/>
</dbReference>
<dbReference type="SMART" id="SM00343">
    <property type="entry name" value="ZnF_C2HC"/>
    <property type="match status" value="1"/>
</dbReference>
<evidence type="ECO:0000259" key="9">
    <source>
        <dbReference type="PROSITE" id="PS50102"/>
    </source>
</evidence>
<evidence type="ECO:0000313" key="12">
    <source>
        <dbReference type="Proteomes" id="UP000242287"/>
    </source>
</evidence>
<accession>A0A2A9P1S5</accession>
<dbReference type="STRING" id="703135.A0A2A9P1S5"/>
<dbReference type="InterPro" id="IPR000504">
    <property type="entry name" value="RRM_dom"/>
</dbReference>
<dbReference type="Proteomes" id="UP000242287">
    <property type="component" value="Unassembled WGS sequence"/>
</dbReference>
<dbReference type="GO" id="GO:0005737">
    <property type="term" value="C:cytoplasm"/>
    <property type="evidence" value="ECO:0007669"/>
    <property type="project" value="TreeGrafter"/>
</dbReference>
<dbReference type="SMART" id="SM00360">
    <property type="entry name" value="RRM"/>
    <property type="match status" value="1"/>
</dbReference>
<evidence type="ECO:0000313" key="11">
    <source>
        <dbReference type="EMBL" id="PFH54753.1"/>
    </source>
</evidence>
<evidence type="ECO:0000256" key="8">
    <source>
        <dbReference type="SAM" id="MobiDB-lite"/>
    </source>
</evidence>
<dbReference type="PANTHER" id="PTHR23003:SF62">
    <property type="entry name" value="SERINE_ARGININE (SR)-TYPE SHUTTLING MRNA BINDING PROTEIN NPL3"/>
    <property type="match status" value="1"/>
</dbReference>
<feature type="domain" description="CCHC-type" evidence="10">
    <location>
        <begin position="195"/>
        <end position="210"/>
    </location>
</feature>
<dbReference type="GO" id="GO:0008270">
    <property type="term" value="F:zinc ion binding"/>
    <property type="evidence" value="ECO:0007669"/>
    <property type="project" value="UniProtKB-KW"/>
</dbReference>
<dbReference type="InterPro" id="IPR001878">
    <property type="entry name" value="Znf_CCHC"/>
</dbReference>
<dbReference type="Pfam" id="PF00098">
    <property type="entry name" value="zf-CCHC"/>
    <property type="match status" value="1"/>
</dbReference>
<keyword evidence="3" id="KW-0677">Repeat</keyword>
<dbReference type="Gene3D" id="4.10.60.10">
    <property type="entry name" value="Zinc finger, CCHC-type"/>
    <property type="match status" value="1"/>
</dbReference>
<reference evidence="11 12" key="1">
    <citation type="submission" date="2014-02" db="EMBL/GenBank/DDBJ databases">
        <title>Transposable element dynamics among asymbiotic and ectomycorrhizal Amanita fungi.</title>
        <authorList>
            <consortium name="DOE Joint Genome Institute"/>
            <person name="Hess J."/>
            <person name="Skrede I."/>
            <person name="Wolfe B."/>
            <person name="LaButti K."/>
            <person name="Ohm R.A."/>
            <person name="Grigoriev I.V."/>
            <person name="Pringle A."/>
        </authorList>
    </citation>
    <scope>NUCLEOTIDE SEQUENCE [LARGE SCALE GENOMIC DNA]</scope>
    <source>
        <strain evidence="11 12">SKay4041</strain>
    </source>
</reference>